<evidence type="ECO:0000256" key="1">
    <source>
        <dbReference type="SAM" id="Phobius"/>
    </source>
</evidence>
<evidence type="ECO:0000313" key="3">
    <source>
        <dbReference type="EMBL" id="PKA61232.1"/>
    </source>
</evidence>
<proteinExistence type="predicted"/>
<dbReference type="Pfam" id="PF12999">
    <property type="entry name" value="PRKCSH-like"/>
    <property type="match status" value="1"/>
</dbReference>
<organism evidence="3 4">
    <name type="scientific">Apostasia shenzhenica</name>
    <dbReference type="NCBI Taxonomy" id="1088818"/>
    <lineage>
        <taxon>Eukaryota</taxon>
        <taxon>Viridiplantae</taxon>
        <taxon>Streptophyta</taxon>
        <taxon>Embryophyta</taxon>
        <taxon>Tracheophyta</taxon>
        <taxon>Spermatophyta</taxon>
        <taxon>Magnoliopsida</taxon>
        <taxon>Liliopsida</taxon>
        <taxon>Asparagales</taxon>
        <taxon>Orchidaceae</taxon>
        <taxon>Apostasioideae</taxon>
        <taxon>Apostasia</taxon>
    </lineage>
</organism>
<dbReference type="AlphaFoldDB" id="A0A2I0B0A1"/>
<dbReference type="Proteomes" id="UP000236161">
    <property type="component" value="Unassembled WGS sequence"/>
</dbReference>
<feature type="domain" description="Glucosidase II beta subunit N-terminal" evidence="2">
    <location>
        <begin position="61"/>
        <end position="186"/>
    </location>
</feature>
<dbReference type="GO" id="GO:0017177">
    <property type="term" value="C:glucosidase II complex"/>
    <property type="evidence" value="ECO:0007669"/>
    <property type="project" value="TreeGrafter"/>
</dbReference>
<protein>
    <recommendedName>
        <fullName evidence="2">Glucosidase II beta subunit N-terminal domain-containing protein</fullName>
    </recommendedName>
</protein>
<dbReference type="InterPro" id="IPR039794">
    <property type="entry name" value="Gtb1-like"/>
</dbReference>
<keyword evidence="1" id="KW-0472">Membrane</keyword>
<sequence length="235" mass="26411">MKHDTMNVDQLRSTPFQAKNVASIGLLMRSAVRCRLLAAAGLLLASFFVVPSVSSLLPRSSFLGISPQDERYYAKTVIGCRDGSKSFSRDRLNDGFCDCPDGTDEPGTSACPESKFYCKNVGDAPRLLFSSRVNDHICDCCDGSDEYDGSVFCQNTCFKLGAKNLNIDDARHSTEERNDQIEVKESKIMVDMEELVQNLKGLNMLTMVELMFLISLLTLICGRSRARRRRYFWRN</sequence>
<evidence type="ECO:0000313" key="4">
    <source>
        <dbReference type="Proteomes" id="UP000236161"/>
    </source>
</evidence>
<dbReference type="OrthoDB" id="28322at2759"/>
<evidence type="ECO:0000259" key="2">
    <source>
        <dbReference type="Pfam" id="PF12999"/>
    </source>
</evidence>
<keyword evidence="1" id="KW-1133">Transmembrane helix</keyword>
<name>A0A2I0B0A1_9ASPA</name>
<dbReference type="PANTHER" id="PTHR12630">
    <property type="entry name" value="N-LINKED OLIGOSACCHARIDE PROCESSING"/>
    <property type="match status" value="1"/>
</dbReference>
<dbReference type="PANTHER" id="PTHR12630:SF1">
    <property type="entry name" value="GLUCOSIDASE 2 SUBUNIT BETA"/>
    <property type="match status" value="1"/>
</dbReference>
<dbReference type="EMBL" id="KZ451932">
    <property type="protein sequence ID" value="PKA61232.1"/>
    <property type="molecule type" value="Genomic_DNA"/>
</dbReference>
<feature type="transmembrane region" description="Helical" evidence="1">
    <location>
        <begin position="202"/>
        <end position="222"/>
    </location>
</feature>
<dbReference type="STRING" id="1088818.A0A2I0B0A1"/>
<accession>A0A2I0B0A1</accession>
<dbReference type="GO" id="GO:0006491">
    <property type="term" value="P:N-glycan processing"/>
    <property type="evidence" value="ECO:0007669"/>
    <property type="project" value="TreeGrafter"/>
</dbReference>
<gene>
    <name evidence="3" type="ORF">AXF42_Ash006129</name>
</gene>
<keyword evidence="4" id="KW-1185">Reference proteome</keyword>
<feature type="transmembrane region" description="Helical" evidence="1">
    <location>
        <begin position="36"/>
        <end position="57"/>
    </location>
</feature>
<keyword evidence="1" id="KW-0812">Transmembrane</keyword>
<reference evidence="3 4" key="1">
    <citation type="journal article" date="2017" name="Nature">
        <title>The Apostasia genome and the evolution of orchids.</title>
        <authorList>
            <person name="Zhang G.Q."/>
            <person name="Liu K.W."/>
            <person name="Li Z."/>
            <person name="Lohaus R."/>
            <person name="Hsiao Y.Y."/>
            <person name="Niu S.C."/>
            <person name="Wang J.Y."/>
            <person name="Lin Y.C."/>
            <person name="Xu Q."/>
            <person name="Chen L.J."/>
            <person name="Yoshida K."/>
            <person name="Fujiwara S."/>
            <person name="Wang Z.W."/>
            <person name="Zhang Y.Q."/>
            <person name="Mitsuda N."/>
            <person name="Wang M."/>
            <person name="Liu G.H."/>
            <person name="Pecoraro L."/>
            <person name="Huang H.X."/>
            <person name="Xiao X.J."/>
            <person name="Lin M."/>
            <person name="Wu X.Y."/>
            <person name="Wu W.L."/>
            <person name="Chen Y.Y."/>
            <person name="Chang S.B."/>
            <person name="Sakamoto S."/>
            <person name="Ohme-Takagi M."/>
            <person name="Yagi M."/>
            <person name="Zeng S.J."/>
            <person name="Shen C.Y."/>
            <person name="Yeh C.M."/>
            <person name="Luo Y.B."/>
            <person name="Tsai W.C."/>
            <person name="Van de Peer Y."/>
            <person name="Liu Z.J."/>
        </authorList>
    </citation>
    <scope>NUCLEOTIDE SEQUENCE [LARGE SCALE GENOMIC DNA]</scope>
    <source>
        <strain evidence="4">cv. Shenzhen</strain>
        <tissue evidence="3">Stem</tissue>
    </source>
</reference>
<dbReference type="InterPro" id="IPR028146">
    <property type="entry name" value="PRKCSH_N"/>
</dbReference>